<dbReference type="InParanoid" id="A0A218ZAI5"/>
<dbReference type="EMBL" id="MZNU01000116">
    <property type="protein sequence ID" value="OWP04295.1"/>
    <property type="molecule type" value="Genomic_DNA"/>
</dbReference>
<protein>
    <submittedName>
        <fullName evidence="2">Uncharacterized protein</fullName>
    </submittedName>
</protein>
<feature type="region of interest" description="Disordered" evidence="1">
    <location>
        <begin position="1"/>
        <end position="20"/>
    </location>
</feature>
<name>A0A218ZAI5_9HELO</name>
<proteinExistence type="predicted"/>
<evidence type="ECO:0000256" key="1">
    <source>
        <dbReference type="SAM" id="MobiDB-lite"/>
    </source>
</evidence>
<gene>
    <name evidence="2" type="ORF">B2J93_9363</name>
</gene>
<accession>A0A218ZAI5</accession>
<dbReference type="Proteomes" id="UP000242519">
    <property type="component" value="Unassembled WGS sequence"/>
</dbReference>
<keyword evidence="3" id="KW-1185">Reference proteome</keyword>
<evidence type="ECO:0000313" key="2">
    <source>
        <dbReference type="EMBL" id="OWP04295.1"/>
    </source>
</evidence>
<dbReference type="AlphaFoldDB" id="A0A218ZAI5"/>
<evidence type="ECO:0000313" key="3">
    <source>
        <dbReference type="Proteomes" id="UP000242519"/>
    </source>
</evidence>
<comment type="caution">
    <text evidence="2">The sequence shown here is derived from an EMBL/GenBank/DDBJ whole genome shotgun (WGS) entry which is preliminary data.</text>
</comment>
<reference evidence="2 3" key="1">
    <citation type="submission" date="2017-04" db="EMBL/GenBank/DDBJ databases">
        <title>Draft genome sequence of Marssonina coronaria NL1: causal agent of apple blotch.</title>
        <authorList>
            <person name="Cheng Q."/>
        </authorList>
    </citation>
    <scope>NUCLEOTIDE SEQUENCE [LARGE SCALE GENOMIC DNA]</scope>
    <source>
        <strain evidence="2 3">NL1</strain>
    </source>
</reference>
<organism evidence="2 3">
    <name type="scientific">Diplocarpon coronariae</name>
    <dbReference type="NCBI Taxonomy" id="2795749"/>
    <lineage>
        <taxon>Eukaryota</taxon>
        <taxon>Fungi</taxon>
        <taxon>Dikarya</taxon>
        <taxon>Ascomycota</taxon>
        <taxon>Pezizomycotina</taxon>
        <taxon>Leotiomycetes</taxon>
        <taxon>Helotiales</taxon>
        <taxon>Drepanopezizaceae</taxon>
        <taxon>Diplocarpon</taxon>
    </lineage>
</organism>
<sequence length="98" mass="10239">MSPLDGGARDERSGQGAGVEVEVVTQGKSGARNMGIAVSGKGMFRAYANERQDPLVSPDGAHKSVTYTAFGVGPSTLVVAERGAFMGIRRSERTEPVN</sequence>